<dbReference type="InterPro" id="IPR015927">
    <property type="entry name" value="Peptidase_S24_S26A/B/C"/>
</dbReference>
<evidence type="ECO:0000256" key="2">
    <source>
        <dbReference type="ARBA" id="ARBA00023125"/>
    </source>
</evidence>
<dbReference type="InterPro" id="IPR039418">
    <property type="entry name" value="LexA-like"/>
</dbReference>
<dbReference type="Gene3D" id="1.10.260.40">
    <property type="entry name" value="lambda repressor-like DNA-binding domains"/>
    <property type="match status" value="1"/>
</dbReference>
<proteinExistence type="predicted"/>
<dbReference type="InterPro" id="IPR036286">
    <property type="entry name" value="LexA/Signal_pep-like_sf"/>
</dbReference>
<organism evidence="5 6">
    <name type="scientific">Pseudomonas fluorescens</name>
    <dbReference type="NCBI Taxonomy" id="294"/>
    <lineage>
        <taxon>Bacteria</taxon>
        <taxon>Pseudomonadati</taxon>
        <taxon>Pseudomonadota</taxon>
        <taxon>Gammaproteobacteria</taxon>
        <taxon>Pseudomonadales</taxon>
        <taxon>Pseudomonadaceae</taxon>
        <taxon>Pseudomonas</taxon>
    </lineage>
</organism>
<gene>
    <name evidence="5" type="ORF">PS833_00728</name>
</gene>
<dbReference type="OrthoDB" id="9791537at2"/>
<dbReference type="AlphaFoldDB" id="A0A5E7A9H2"/>
<evidence type="ECO:0000313" key="5">
    <source>
        <dbReference type="EMBL" id="VVN75852.1"/>
    </source>
</evidence>
<sequence length="245" mass="27363">MSKKPLPQDKKDECLRLKAIFNSKKSDLGLTQEKLAHALDMNQSSVSHYLNGVNPLNASVAASFAKILQVDVSEFSERLAEEMEKIAQAVDREPRDLGSPSEKDYALIPQFRAKGSCGDGYLNEHVQLTEGLVFKRDWLKRMNAKPENLFVMYAHGDSMEPYIFEGDVVLFDTSETEPRDKQVYVIRRPDGGNSIKRLIQQLSGTWVIRSDSPDKAANPDEPVSDSSIHTMPILGRVIWRGGGVG</sequence>
<dbReference type="CDD" id="cd06529">
    <property type="entry name" value="S24_LexA-like"/>
    <property type="match status" value="1"/>
</dbReference>
<feature type="domain" description="HTH cro/C1-type" evidence="4">
    <location>
        <begin position="17"/>
        <end position="75"/>
    </location>
</feature>
<dbReference type="InterPro" id="IPR001387">
    <property type="entry name" value="Cro/C1-type_HTH"/>
</dbReference>
<dbReference type="Pfam" id="PF00717">
    <property type="entry name" value="Peptidase_S24"/>
    <property type="match status" value="1"/>
</dbReference>
<name>A0A5E7A9H2_PSEFL</name>
<dbReference type="RefSeq" id="WP_150796627.1">
    <property type="nucleotide sequence ID" value="NZ_CABVHU010000001.1"/>
</dbReference>
<dbReference type="SUPFAM" id="SSF47413">
    <property type="entry name" value="lambda repressor-like DNA-binding domains"/>
    <property type="match status" value="1"/>
</dbReference>
<dbReference type="EMBL" id="CABVHU010000001">
    <property type="protein sequence ID" value="VVN75852.1"/>
    <property type="molecule type" value="Genomic_DNA"/>
</dbReference>
<reference evidence="5 6" key="1">
    <citation type="submission" date="2019-09" db="EMBL/GenBank/DDBJ databases">
        <authorList>
            <person name="Chandra G."/>
            <person name="Truman W A."/>
        </authorList>
    </citation>
    <scope>NUCLEOTIDE SEQUENCE [LARGE SCALE GENOMIC DNA]</scope>
    <source>
        <strain evidence="5">PS833</strain>
    </source>
</reference>
<dbReference type="GO" id="GO:0003677">
    <property type="term" value="F:DNA binding"/>
    <property type="evidence" value="ECO:0007669"/>
    <property type="project" value="UniProtKB-KW"/>
</dbReference>
<evidence type="ECO:0000259" key="4">
    <source>
        <dbReference type="PROSITE" id="PS50943"/>
    </source>
</evidence>
<dbReference type="PANTHER" id="PTHR40661">
    <property type="match status" value="1"/>
</dbReference>
<dbReference type="Pfam" id="PF01381">
    <property type="entry name" value="HTH_3"/>
    <property type="match status" value="1"/>
</dbReference>
<dbReference type="InterPro" id="IPR010982">
    <property type="entry name" value="Lambda_DNA-bd_dom_sf"/>
</dbReference>
<dbReference type="Proteomes" id="UP000409037">
    <property type="component" value="Unassembled WGS sequence"/>
</dbReference>
<dbReference type="SUPFAM" id="SSF51306">
    <property type="entry name" value="LexA/Signal peptidase"/>
    <property type="match status" value="1"/>
</dbReference>
<keyword evidence="1" id="KW-0805">Transcription regulation</keyword>
<evidence type="ECO:0000313" key="6">
    <source>
        <dbReference type="Proteomes" id="UP000409037"/>
    </source>
</evidence>
<dbReference type="SMART" id="SM00530">
    <property type="entry name" value="HTH_XRE"/>
    <property type="match status" value="1"/>
</dbReference>
<dbReference type="PANTHER" id="PTHR40661:SF3">
    <property type="entry name" value="FELS-1 PROPHAGE TRANSCRIPTIONAL REGULATOR"/>
    <property type="match status" value="1"/>
</dbReference>
<keyword evidence="3" id="KW-0804">Transcription</keyword>
<protein>
    <recommendedName>
        <fullName evidence="4">HTH cro/C1-type domain-containing protein</fullName>
    </recommendedName>
</protein>
<evidence type="ECO:0000256" key="3">
    <source>
        <dbReference type="ARBA" id="ARBA00023163"/>
    </source>
</evidence>
<evidence type="ECO:0000256" key="1">
    <source>
        <dbReference type="ARBA" id="ARBA00023015"/>
    </source>
</evidence>
<dbReference type="PROSITE" id="PS50943">
    <property type="entry name" value="HTH_CROC1"/>
    <property type="match status" value="1"/>
</dbReference>
<dbReference type="CDD" id="cd00093">
    <property type="entry name" value="HTH_XRE"/>
    <property type="match status" value="1"/>
</dbReference>
<dbReference type="Gene3D" id="2.10.109.10">
    <property type="entry name" value="Umud Fragment, subunit A"/>
    <property type="match status" value="1"/>
</dbReference>
<keyword evidence="2" id="KW-0238">DNA-binding</keyword>
<accession>A0A5E7A9H2</accession>